<feature type="non-terminal residue" evidence="1">
    <location>
        <position position="1"/>
    </location>
</feature>
<accession>A0A9D3ZJ88</accession>
<evidence type="ECO:0000313" key="1">
    <source>
        <dbReference type="EMBL" id="KAH1039179.1"/>
    </source>
</evidence>
<proteinExistence type="predicted"/>
<keyword evidence="2" id="KW-1185">Reference proteome</keyword>
<gene>
    <name evidence="1" type="ORF">J1N35_040922</name>
</gene>
<dbReference type="EMBL" id="JAIQCV010000012">
    <property type="protein sequence ID" value="KAH1039179.1"/>
    <property type="molecule type" value="Genomic_DNA"/>
</dbReference>
<dbReference type="OrthoDB" id="10457048at2759"/>
<protein>
    <submittedName>
        <fullName evidence="1">Uncharacterized protein</fullName>
    </submittedName>
</protein>
<dbReference type="Proteomes" id="UP000828251">
    <property type="component" value="Unassembled WGS sequence"/>
</dbReference>
<reference evidence="1 2" key="1">
    <citation type="journal article" date="2021" name="Plant Biotechnol. J.">
        <title>Multi-omics assisted identification of the key and species-specific regulatory components of drought-tolerant mechanisms in Gossypium stocksii.</title>
        <authorList>
            <person name="Yu D."/>
            <person name="Ke L."/>
            <person name="Zhang D."/>
            <person name="Wu Y."/>
            <person name="Sun Y."/>
            <person name="Mei J."/>
            <person name="Sun J."/>
            <person name="Sun Y."/>
        </authorList>
    </citation>
    <scope>NUCLEOTIDE SEQUENCE [LARGE SCALE GENOMIC DNA]</scope>
    <source>
        <strain evidence="2">cv. E1</strain>
        <tissue evidence="1">Leaf</tissue>
    </source>
</reference>
<sequence>SRIRPCLEHVIDTELRSDVRPCLGHGMGIQDKVPCKTMSGTWLRHRDEIRINCKTMFGTWSGHSI</sequence>
<organism evidence="1 2">
    <name type="scientific">Gossypium stocksii</name>
    <dbReference type="NCBI Taxonomy" id="47602"/>
    <lineage>
        <taxon>Eukaryota</taxon>
        <taxon>Viridiplantae</taxon>
        <taxon>Streptophyta</taxon>
        <taxon>Embryophyta</taxon>
        <taxon>Tracheophyta</taxon>
        <taxon>Spermatophyta</taxon>
        <taxon>Magnoliopsida</taxon>
        <taxon>eudicotyledons</taxon>
        <taxon>Gunneridae</taxon>
        <taxon>Pentapetalae</taxon>
        <taxon>rosids</taxon>
        <taxon>malvids</taxon>
        <taxon>Malvales</taxon>
        <taxon>Malvaceae</taxon>
        <taxon>Malvoideae</taxon>
        <taxon>Gossypium</taxon>
    </lineage>
</organism>
<comment type="caution">
    <text evidence="1">The sequence shown here is derived from an EMBL/GenBank/DDBJ whole genome shotgun (WGS) entry which is preliminary data.</text>
</comment>
<name>A0A9D3ZJ88_9ROSI</name>
<evidence type="ECO:0000313" key="2">
    <source>
        <dbReference type="Proteomes" id="UP000828251"/>
    </source>
</evidence>
<dbReference type="AlphaFoldDB" id="A0A9D3ZJ88"/>